<protein>
    <submittedName>
        <fullName evidence="4">TetR/AcrR family transcriptional regulator</fullName>
    </submittedName>
</protein>
<keyword evidence="1 2" id="KW-0238">DNA-binding</keyword>
<dbReference type="Gene3D" id="1.10.357.10">
    <property type="entry name" value="Tetracycline Repressor, domain 2"/>
    <property type="match status" value="1"/>
</dbReference>
<feature type="domain" description="HTH tetR-type" evidence="3">
    <location>
        <begin position="16"/>
        <end position="76"/>
    </location>
</feature>
<evidence type="ECO:0000313" key="5">
    <source>
        <dbReference type="Proteomes" id="UP000293568"/>
    </source>
</evidence>
<dbReference type="Proteomes" id="UP000293568">
    <property type="component" value="Chromosome"/>
</dbReference>
<sequence length="194" mass="22302">MSKKKVSAASTDMRVRRTHKLLWEALLALLKDHAYESITVQEICDKAMIHRTTFYNHFEDKDHLLQYGLTEIENLFGQKTARERLLYPIQTTEAIINDNNLISLMSCESNGVVSQLMYKHGLEGIKKDLKEMESEGVKFPLPLDIIAAFYSGARIALAAWWIENGRRESAAQIDDYLRLLTNQKLFELGEKPLN</sequence>
<accession>A0A4P6F8Y8</accession>
<dbReference type="GO" id="GO:0003677">
    <property type="term" value="F:DNA binding"/>
    <property type="evidence" value="ECO:0007669"/>
    <property type="project" value="UniProtKB-UniRule"/>
</dbReference>
<dbReference type="InterPro" id="IPR039532">
    <property type="entry name" value="TetR_C_Firmicutes"/>
</dbReference>
<dbReference type="SUPFAM" id="SSF46689">
    <property type="entry name" value="Homeodomain-like"/>
    <property type="match status" value="1"/>
</dbReference>
<dbReference type="KEGG" id="pprt:ET464_11445"/>
<evidence type="ECO:0000256" key="1">
    <source>
        <dbReference type="ARBA" id="ARBA00023125"/>
    </source>
</evidence>
<gene>
    <name evidence="4" type="ORF">ET464_11445</name>
</gene>
<dbReference type="Pfam" id="PF14278">
    <property type="entry name" value="TetR_C_8"/>
    <property type="match status" value="1"/>
</dbReference>
<dbReference type="InterPro" id="IPR001647">
    <property type="entry name" value="HTH_TetR"/>
</dbReference>
<dbReference type="EMBL" id="CP035492">
    <property type="protein sequence ID" value="QAY66918.1"/>
    <property type="molecule type" value="Genomic_DNA"/>
</dbReference>
<dbReference type="InterPro" id="IPR009057">
    <property type="entry name" value="Homeodomain-like_sf"/>
</dbReference>
<reference evidence="4 5" key="1">
    <citation type="submission" date="2019-01" db="EMBL/GenBank/DDBJ databases">
        <title>Genome sequencing of strain FW100M-2.</title>
        <authorList>
            <person name="Heo J."/>
            <person name="Kim S.-J."/>
            <person name="Kim J.-S."/>
            <person name="Hong S.-B."/>
            <person name="Kwon S.-W."/>
        </authorList>
    </citation>
    <scope>NUCLEOTIDE SEQUENCE [LARGE SCALE GENOMIC DNA]</scope>
    <source>
        <strain evidence="4 5">FW100M-2</strain>
    </source>
</reference>
<evidence type="ECO:0000313" key="4">
    <source>
        <dbReference type="EMBL" id="QAY66918.1"/>
    </source>
</evidence>
<dbReference type="PROSITE" id="PS50977">
    <property type="entry name" value="HTH_TETR_2"/>
    <property type="match status" value="1"/>
</dbReference>
<name>A0A4P6F8Y8_9BACL</name>
<evidence type="ECO:0000259" key="3">
    <source>
        <dbReference type="PROSITE" id="PS50977"/>
    </source>
</evidence>
<dbReference type="PANTHER" id="PTHR43479:SF16">
    <property type="entry name" value="HTH TETR-TYPE DOMAIN-CONTAINING PROTEIN"/>
    <property type="match status" value="1"/>
</dbReference>
<dbReference type="RefSeq" id="WP_129440996.1">
    <property type="nucleotide sequence ID" value="NZ_CP035492.1"/>
</dbReference>
<dbReference type="InterPro" id="IPR050624">
    <property type="entry name" value="HTH-type_Tx_Regulator"/>
</dbReference>
<proteinExistence type="predicted"/>
<dbReference type="AlphaFoldDB" id="A0A4P6F8Y8"/>
<dbReference type="PANTHER" id="PTHR43479">
    <property type="entry name" value="ACREF/ENVCD OPERON REPRESSOR-RELATED"/>
    <property type="match status" value="1"/>
</dbReference>
<organism evidence="4 5">
    <name type="scientific">Paenibacillus protaetiae</name>
    <dbReference type="NCBI Taxonomy" id="2509456"/>
    <lineage>
        <taxon>Bacteria</taxon>
        <taxon>Bacillati</taxon>
        <taxon>Bacillota</taxon>
        <taxon>Bacilli</taxon>
        <taxon>Bacillales</taxon>
        <taxon>Paenibacillaceae</taxon>
        <taxon>Paenibacillus</taxon>
    </lineage>
</organism>
<keyword evidence="5" id="KW-1185">Reference proteome</keyword>
<feature type="DNA-binding region" description="H-T-H motif" evidence="2">
    <location>
        <begin position="39"/>
        <end position="58"/>
    </location>
</feature>
<evidence type="ECO:0000256" key="2">
    <source>
        <dbReference type="PROSITE-ProRule" id="PRU00335"/>
    </source>
</evidence>
<dbReference type="OrthoDB" id="9810250at2"/>
<dbReference type="Pfam" id="PF00440">
    <property type="entry name" value="TetR_N"/>
    <property type="match status" value="1"/>
</dbReference>